<name>A0AAD6UP92_9AGAR</name>
<gene>
    <name evidence="1" type="ORF">GGX14DRAFT_610415</name>
</gene>
<dbReference type="Proteomes" id="UP001219525">
    <property type="component" value="Unassembled WGS sequence"/>
</dbReference>
<evidence type="ECO:0000313" key="1">
    <source>
        <dbReference type="EMBL" id="KAJ7189302.1"/>
    </source>
</evidence>
<comment type="caution">
    <text evidence="1">The sequence shown here is derived from an EMBL/GenBank/DDBJ whole genome shotgun (WGS) entry which is preliminary data.</text>
</comment>
<accession>A0AAD6UP92</accession>
<sequence length="245" mass="26983">MGSRGMYANYPERKLRGVARKLVGTLRGLRTLVKHDLWRIPPRRMQRLGRRARRQEERRVHLPGNGDSFGDAIPLSTSALVEQRNLFFHSQRVVVGTGMSKPRGTGLRALSAPHTGAALRSRFRQGVAGGGRRKRAACERRRPGWNGRQISALRACSGMRARAAGRVRRVRRTGCGSRGTRARVQECRGCFGRRSMTVEDAGAAPSESYSAFSGCSSRLRPAPVVSSVKARYLAGNTACRRNSGK</sequence>
<proteinExistence type="predicted"/>
<dbReference type="AlphaFoldDB" id="A0AAD6UP92"/>
<reference evidence="1" key="1">
    <citation type="submission" date="2023-03" db="EMBL/GenBank/DDBJ databases">
        <title>Massive genome expansion in bonnet fungi (Mycena s.s.) driven by repeated elements and novel gene families across ecological guilds.</title>
        <authorList>
            <consortium name="Lawrence Berkeley National Laboratory"/>
            <person name="Harder C.B."/>
            <person name="Miyauchi S."/>
            <person name="Viragh M."/>
            <person name="Kuo A."/>
            <person name="Thoen E."/>
            <person name="Andreopoulos B."/>
            <person name="Lu D."/>
            <person name="Skrede I."/>
            <person name="Drula E."/>
            <person name="Henrissat B."/>
            <person name="Morin E."/>
            <person name="Kohler A."/>
            <person name="Barry K."/>
            <person name="LaButti K."/>
            <person name="Morin E."/>
            <person name="Salamov A."/>
            <person name="Lipzen A."/>
            <person name="Mereny Z."/>
            <person name="Hegedus B."/>
            <person name="Baldrian P."/>
            <person name="Stursova M."/>
            <person name="Weitz H."/>
            <person name="Taylor A."/>
            <person name="Grigoriev I.V."/>
            <person name="Nagy L.G."/>
            <person name="Martin F."/>
            <person name="Kauserud H."/>
        </authorList>
    </citation>
    <scope>NUCLEOTIDE SEQUENCE</scope>
    <source>
        <strain evidence="1">9144</strain>
    </source>
</reference>
<protein>
    <submittedName>
        <fullName evidence="1">Uncharacterized protein</fullName>
    </submittedName>
</protein>
<organism evidence="1 2">
    <name type="scientific">Mycena pura</name>
    <dbReference type="NCBI Taxonomy" id="153505"/>
    <lineage>
        <taxon>Eukaryota</taxon>
        <taxon>Fungi</taxon>
        <taxon>Dikarya</taxon>
        <taxon>Basidiomycota</taxon>
        <taxon>Agaricomycotina</taxon>
        <taxon>Agaricomycetes</taxon>
        <taxon>Agaricomycetidae</taxon>
        <taxon>Agaricales</taxon>
        <taxon>Marasmiineae</taxon>
        <taxon>Mycenaceae</taxon>
        <taxon>Mycena</taxon>
    </lineage>
</organism>
<keyword evidence="2" id="KW-1185">Reference proteome</keyword>
<dbReference type="EMBL" id="JARJCW010000183">
    <property type="protein sequence ID" value="KAJ7189302.1"/>
    <property type="molecule type" value="Genomic_DNA"/>
</dbReference>
<evidence type="ECO:0000313" key="2">
    <source>
        <dbReference type="Proteomes" id="UP001219525"/>
    </source>
</evidence>